<dbReference type="InterPro" id="IPR052342">
    <property type="entry name" value="MCH/BMMD"/>
</dbReference>
<organism evidence="2 3">
    <name type="scientific">Microbaculum marinisediminis</name>
    <dbReference type="NCBI Taxonomy" id="2931392"/>
    <lineage>
        <taxon>Bacteria</taxon>
        <taxon>Pseudomonadati</taxon>
        <taxon>Pseudomonadota</taxon>
        <taxon>Alphaproteobacteria</taxon>
        <taxon>Hyphomicrobiales</taxon>
        <taxon>Tepidamorphaceae</taxon>
        <taxon>Microbaculum</taxon>
    </lineage>
</organism>
<evidence type="ECO:0000259" key="1">
    <source>
        <dbReference type="Pfam" id="PF01575"/>
    </source>
</evidence>
<dbReference type="PANTHER" id="PTHR43664:SF1">
    <property type="entry name" value="BETA-METHYLMALYL-COA DEHYDRATASE"/>
    <property type="match status" value="1"/>
</dbReference>
<accession>A0AAW5QYL2</accession>
<dbReference type="Proteomes" id="UP001320898">
    <property type="component" value="Unassembled WGS sequence"/>
</dbReference>
<name>A0AAW5QYL2_9HYPH</name>
<dbReference type="RefSeq" id="WP_261614921.1">
    <property type="nucleotide sequence ID" value="NZ_JALIDZ010000002.1"/>
</dbReference>
<protein>
    <recommendedName>
        <fullName evidence="1">MaoC-like domain-containing protein</fullName>
    </recommendedName>
</protein>
<evidence type="ECO:0000313" key="3">
    <source>
        <dbReference type="Proteomes" id="UP001320898"/>
    </source>
</evidence>
<keyword evidence="3" id="KW-1185">Reference proteome</keyword>
<dbReference type="InterPro" id="IPR029069">
    <property type="entry name" value="HotDog_dom_sf"/>
</dbReference>
<dbReference type="SUPFAM" id="SSF54637">
    <property type="entry name" value="Thioesterase/thiol ester dehydrase-isomerase"/>
    <property type="match status" value="1"/>
</dbReference>
<proteinExistence type="predicted"/>
<comment type="caution">
    <text evidence="2">The sequence shown here is derived from an EMBL/GenBank/DDBJ whole genome shotgun (WGS) entry which is preliminary data.</text>
</comment>
<gene>
    <name evidence="2" type="ORF">MUB46_05745</name>
</gene>
<feature type="domain" description="MaoC-like" evidence="1">
    <location>
        <begin position="13"/>
        <end position="112"/>
    </location>
</feature>
<sequence length="161" mass="18052">MIDQTFGELAVGQVRTSRGRTLTETDVVNFCMLTGNWLEIHSNVEFAREALYGQRLVQGSLVFSIVNALMPFDAGVVEVFYGVDRLRFLKPSFIGDTVWARSEIIDLRPKKDGAGVATCELLGVNQRRETILRCEFSLLIRGERLEPAACDPFAEMEFAKS</sequence>
<dbReference type="Pfam" id="PF01575">
    <property type="entry name" value="MaoC_dehydratas"/>
    <property type="match status" value="1"/>
</dbReference>
<dbReference type="EMBL" id="JALIDZ010000002">
    <property type="protein sequence ID" value="MCT8971360.1"/>
    <property type="molecule type" value="Genomic_DNA"/>
</dbReference>
<dbReference type="Gene3D" id="3.10.129.10">
    <property type="entry name" value="Hotdog Thioesterase"/>
    <property type="match status" value="1"/>
</dbReference>
<dbReference type="AlphaFoldDB" id="A0AAW5QYL2"/>
<reference evidence="2 3" key="1">
    <citation type="submission" date="2022-04" db="EMBL/GenBank/DDBJ databases">
        <authorList>
            <person name="Ye Y.-Q."/>
            <person name="Du Z.-J."/>
        </authorList>
    </citation>
    <scope>NUCLEOTIDE SEQUENCE [LARGE SCALE GENOMIC DNA]</scope>
    <source>
        <strain evidence="2 3">A6E488</strain>
    </source>
</reference>
<dbReference type="PANTHER" id="PTHR43664">
    <property type="entry name" value="MONOAMINE OXIDASE-RELATED"/>
    <property type="match status" value="1"/>
</dbReference>
<evidence type="ECO:0000313" key="2">
    <source>
        <dbReference type="EMBL" id="MCT8971360.1"/>
    </source>
</evidence>
<dbReference type="InterPro" id="IPR002539">
    <property type="entry name" value="MaoC-like_dom"/>
</dbReference>